<gene>
    <name evidence="1" type="ORF">UFOVP449_20</name>
</gene>
<organism evidence="1">
    <name type="scientific">uncultured Caudovirales phage</name>
    <dbReference type="NCBI Taxonomy" id="2100421"/>
    <lineage>
        <taxon>Viruses</taxon>
        <taxon>Duplodnaviria</taxon>
        <taxon>Heunggongvirae</taxon>
        <taxon>Uroviricota</taxon>
        <taxon>Caudoviricetes</taxon>
        <taxon>Peduoviridae</taxon>
        <taxon>Maltschvirus</taxon>
        <taxon>Maltschvirus maltsch</taxon>
    </lineage>
</organism>
<sequence>MNQRNEIGQRTGYWESYHDNGNLNEKEYYARM</sequence>
<dbReference type="EMBL" id="LR796420">
    <property type="protein sequence ID" value="CAB4142263.1"/>
    <property type="molecule type" value="Genomic_DNA"/>
</dbReference>
<evidence type="ECO:0000313" key="1">
    <source>
        <dbReference type="EMBL" id="CAB4142263.1"/>
    </source>
</evidence>
<reference evidence="1" key="1">
    <citation type="submission" date="2020-04" db="EMBL/GenBank/DDBJ databases">
        <authorList>
            <person name="Chiriac C."/>
            <person name="Salcher M."/>
            <person name="Ghai R."/>
            <person name="Kavagutti S V."/>
        </authorList>
    </citation>
    <scope>NUCLEOTIDE SEQUENCE</scope>
</reference>
<proteinExistence type="predicted"/>
<protein>
    <submittedName>
        <fullName evidence="1">Uncharacterized protein</fullName>
    </submittedName>
</protein>
<accession>A0A6J5MAE6</accession>
<name>A0A6J5MAE6_9CAUD</name>